<keyword evidence="1" id="KW-1133">Transmembrane helix</keyword>
<sequence>MPYLYLQFPYLLCFYCIYACRSIGIIGCLISVNDYQQEAFNPRSYDYKWETGWLKMSNGLKIPYTEENIGRCMCPECPVLAAGVWVRN</sequence>
<protein>
    <submittedName>
        <fullName evidence="2">Uncharacterized protein</fullName>
    </submittedName>
</protein>
<keyword evidence="1" id="KW-0812">Transmembrane</keyword>
<evidence type="ECO:0000256" key="1">
    <source>
        <dbReference type="SAM" id="Phobius"/>
    </source>
</evidence>
<keyword evidence="1" id="KW-0472">Membrane</keyword>
<organism evidence="2 3">
    <name type="scientific">Candidatus Methanoperedens nitratireducens</name>
    <dbReference type="NCBI Taxonomy" id="1392998"/>
    <lineage>
        <taxon>Archaea</taxon>
        <taxon>Methanobacteriati</taxon>
        <taxon>Methanobacteriota</taxon>
        <taxon>Stenosarchaea group</taxon>
        <taxon>Methanomicrobia</taxon>
        <taxon>Methanosarcinales</taxon>
        <taxon>ANME-2 cluster</taxon>
        <taxon>Candidatus Methanoperedentaceae</taxon>
        <taxon>Candidatus Methanoperedens</taxon>
    </lineage>
</organism>
<keyword evidence="3" id="KW-1185">Reference proteome</keyword>
<evidence type="ECO:0000313" key="2">
    <source>
        <dbReference type="EMBL" id="SNQ62631.1"/>
    </source>
</evidence>
<dbReference type="EMBL" id="FZMP01000229">
    <property type="protein sequence ID" value="SNQ62631.1"/>
    <property type="molecule type" value="Genomic_DNA"/>
</dbReference>
<accession>A0A284VTJ9</accession>
<proteinExistence type="predicted"/>
<evidence type="ECO:0000313" key="3">
    <source>
        <dbReference type="Proteomes" id="UP000218615"/>
    </source>
</evidence>
<reference evidence="3" key="1">
    <citation type="submission" date="2017-06" db="EMBL/GenBank/DDBJ databases">
        <authorList>
            <person name="Cremers G."/>
        </authorList>
    </citation>
    <scope>NUCLEOTIDE SEQUENCE [LARGE SCALE GENOMIC DNA]</scope>
</reference>
<gene>
    <name evidence="2" type="ORF">MNV_80032</name>
</gene>
<dbReference type="AlphaFoldDB" id="A0A284VTJ9"/>
<feature type="transmembrane region" description="Helical" evidence="1">
    <location>
        <begin position="12"/>
        <end position="32"/>
    </location>
</feature>
<name>A0A284VTJ9_9EURY</name>
<dbReference type="Proteomes" id="UP000218615">
    <property type="component" value="Unassembled WGS sequence"/>
</dbReference>